<keyword evidence="4" id="KW-0547">Nucleotide-binding</keyword>
<dbReference type="Pfam" id="PF13476">
    <property type="entry name" value="AAA_23"/>
    <property type="match status" value="1"/>
</dbReference>
<dbReference type="PANTHER" id="PTHR44936:SF10">
    <property type="entry name" value="SENSOR PROTEIN RSTB"/>
    <property type="match status" value="1"/>
</dbReference>
<evidence type="ECO:0000313" key="9">
    <source>
        <dbReference type="EMBL" id="CAK9095634.1"/>
    </source>
</evidence>
<dbReference type="PANTHER" id="PTHR44936">
    <property type="entry name" value="SENSOR PROTEIN CREC"/>
    <property type="match status" value="1"/>
</dbReference>
<accession>A0ABP0R5X4</accession>
<dbReference type="InterPro" id="IPR038729">
    <property type="entry name" value="Rad50/SbcC_AAA"/>
</dbReference>
<proteinExistence type="predicted"/>
<feature type="domain" description="Rad50/SbcC-type AAA" evidence="8">
    <location>
        <begin position="16"/>
        <end position="226"/>
    </location>
</feature>
<feature type="coiled-coil region" evidence="7">
    <location>
        <begin position="333"/>
        <end position="377"/>
    </location>
</feature>
<dbReference type="SUPFAM" id="SSF52540">
    <property type="entry name" value="P-loop containing nucleoside triphosphate hydrolases"/>
    <property type="match status" value="1"/>
</dbReference>
<comment type="catalytic activity">
    <reaction evidence="1">
        <text>ATP + protein L-histidine = ADP + protein N-phospho-L-histidine.</text>
        <dbReference type="EC" id="2.7.13.3"/>
    </reaction>
</comment>
<evidence type="ECO:0000256" key="1">
    <source>
        <dbReference type="ARBA" id="ARBA00000085"/>
    </source>
</evidence>
<organism evidence="9 10">
    <name type="scientific">Durusdinium trenchii</name>
    <dbReference type="NCBI Taxonomy" id="1381693"/>
    <lineage>
        <taxon>Eukaryota</taxon>
        <taxon>Sar</taxon>
        <taxon>Alveolata</taxon>
        <taxon>Dinophyceae</taxon>
        <taxon>Suessiales</taxon>
        <taxon>Symbiodiniaceae</taxon>
        <taxon>Durusdinium</taxon>
    </lineage>
</organism>
<keyword evidence="6" id="KW-0067">ATP-binding</keyword>
<keyword evidence="5" id="KW-0418">Kinase</keyword>
<dbReference type="InterPro" id="IPR027417">
    <property type="entry name" value="P-loop_NTPase"/>
</dbReference>
<evidence type="ECO:0000256" key="6">
    <source>
        <dbReference type="ARBA" id="ARBA00022840"/>
    </source>
</evidence>
<name>A0ABP0R5X4_9DINO</name>
<dbReference type="EMBL" id="CAXAMN010025505">
    <property type="protein sequence ID" value="CAK9095634.1"/>
    <property type="molecule type" value="Genomic_DNA"/>
</dbReference>
<dbReference type="Gene3D" id="3.40.50.300">
    <property type="entry name" value="P-loop containing nucleotide triphosphate hydrolases"/>
    <property type="match status" value="2"/>
</dbReference>
<gene>
    <name evidence="9" type="ORF">CCMP2556_LOCUS45539</name>
</gene>
<evidence type="ECO:0000259" key="8">
    <source>
        <dbReference type="Pfam" id="PF13476"/>
    </source>
</evidence>
<keyword evidence="10" id="KW-1185">Reference proteome</keyword>
<feature type="non-terminal residue" evidence="9">
    <location>
        <position position="925"/>
    </location>
</feature>
<evidence type="ECO:0000256" key="4">
    <source>
        <dbReference type="ARBA" id="ARBA00022741"/>
    </source>
</evidence>
<evidence type="ECO:0000256" key="7">
    <source>
        <dbReference type="SAM" id="Coils"/>
    </source>
</evidence>
<dbReference type="SUPFAM" id="SSF55874">
    <property type="entry name" value="ATPase domain of HSP90 chaperone/DNA topoisomerase II/histidine kinase"/>
    <property type="match status" value="1"/>
</dbReference>
<keyword evidence="7" id="KW-0175">Coiled coil</keyword>
<reference evidence="9 10" key="1">
    <citation type="submission" date="2024-02" db="EMBL/GenBank/DDBJ databases">
        <authorList>
            <person name="Chen Y."/>
            <person name="Shah S."/>
            <person name="Dougan E. K."/>
            <person name="Thang M."/>
            <person name="Chan C."/>
        </authorList>
    </citation>
    <scope>NUCLEOTIDE SEQUENCE [LARGE SCALE GENOMIC DNA]</scope>
</reference>
<dbReference type="Proteomes" id="UP001642484">
    <property type="component" value="Unassembled WGS sequence"/>
</dbReference>
<evidence type="ECO:0000256" key="5">
    <source>
        <dbReference type="ARBA" id="ARBA00022777"/>
    </source>
</evidence>
<evidence type="ECO:0000256" key="2">
    <source>
        <dbReference type="ARBA" id="ARBA00012438"/>
    </source>
</evidence>
<dbReference type="InterPro" id="IPR036890">
    <property type="entry name" value="HATPase_C_sf"/>
</dbReference>
<evidence type="ECO:0000313" key="10">
    <source>
        <dbReference type="Proteomes" id="UP001642484"/>
    </source>
</evidence>
<keyword evidence="3" id="KW-0808">Transferase</keyword>
<dbReference type="InterPro" id="IPR050980">
    <property type="entry name" value="2C_sensor_his_kinase"/>
</dbReference>
<comment type="caution">
    <text evidence="9">The sequence shown here is derived from an EMBL/GenBank/DDBJ whole genome shotgun (WGS) entry which is preliminary data.</text>
</comment>
<dbReference type="EC" id="2.7.13.3" evidence="2"/>
<protein>
    <recommendedName>
        <fullName evidence="2">histidine kinase</fullName>
        <ecNumber evidence="2">2.7.13.3</ecNumber>
    </recommendedName>
</protein>
<evidence type="ECO:0000256" key="3">
    <source>
        <dbReference type="ARBA" id="ARBA00022679"/>
    </source>
</evidence>
<dbReference type="Gene3D" id="3.30.565.10">
    <property type="entry name" value="Histidine kinase-like ATPase, C-terminal domain"/>
    <property type="match status" value="1"/>
</dbReference>
<sequence>MKGQLPVHRIESLSVIGGFLDGLHLEFGEGLNCIIGARGTGKTTAIEFIGYALDLLPNQEHAAQDRRRIDTLVKRNLNGGRIEVGIRTKDRTPFKVIRSYGDEPIVLDEDGDPSPVALKSGLFRAEIFGQNAVELIADRPLFQLDLIDSFSNQAIGEINSRERQLTSMLTANAHQLMPMEQEVAAIREDLAGLPSLETKLRAFADAAGDASDEINEAHRLKGLRDRESRSLQRGQSLVEQLQTSAERLRGNLQTRTKTLFDPEVKKGPNVDILRAVHQSLMDCGTEVDQLIDQIVQRLNTAAQSVSEHSNILSHQHKEQELAFRATIEKHQQAQKQAADRSALEKQRNDLLAKQRLLEERQQEIQSLYAERRRQLQQLIEVRDERFDIRNQIADRINEQLSPTIRVTIQQDGDLNEYKSLVEGQLRGGGLKHGVAAEKIAKALTPAELAEVVRKRTTDVLVDRAELTSDQASKAMANLSDAEFLFELETVQLGDQPLIELKDGDDYKDTSSLSTGQKCTAILPILLLENENPLIIDQPEDNLDNRFIFQTVVESVARVKPKRQLILVTHNPNIPVLGDADHVVVLESDGARAKVTKSGVLGKLELDRDAISWPDRESLLPLDWQPEETPSPDLLAVISLLSTDVKWQVRRRVAATLVWLPDSLFGELAARLTQDTHAYVRRDAERAIDRRQRGLQSRKSSVQGGLASEYSSMERLYGSMPTRKARRIVEKHFDALVGGTVHNMRGLLTPITHSAEELQALANSGSVNRKLFNRHTQAIIDRVGDLQQFLDDMRAYALATPSQRRRERLVDLVNEALDVACRHFEEIGHDPQMIEIRLSIPGSITAEVARHQILSVFTNLLRNAFEAFRPLENDIGPFWISVSATTDDDRISILFEDNGVGFGEDDLMHIREFIPGHKTLKHDGTG</sequence>